<feature type="compositionally biased region" description="Polar residues" evidence="8">
    <location>
        <begin position="541"/>
        <end position="552"/>
    </location>
</feature>
<feature type="compositionally biased region" description="Pro residues" evidence="8">
    <location>
        <begin position="1140"/>
        <end position="1161"/>
    </location>
</feature>
<dbReference type="GO" id="GO:0000398">
    <property type="term" value="P:mRNA splicing, via spliceosome"/>
    <property type="evidence" value="ECO:0007669"/>
    <property type="project" value="InterPro"/>
</dbReference>
<feature type="region of interest" description="Disordered" evidence="8">
    <location>
        <begin position="3996"/>
        <end position="4019"/>
    </location>
</feature>
<feature type="compositionally biased region" description="Polar residues" evidence="8">
    <location>
        <begin position="749"/>
        <end position="776"/>
    </location>
</feature>
<feature type="coiled-coil region" evidence="7">
    <location>
        <begin position="2238"/>
        <end position="2303"/>
    </location>
</feature>
<dbReference type="InterPro" id="IPR044640">
    <property type="entry name" value="RU2A"/>
</dbReference>
<comment type="subcellular location">
    <subcellularLocation>
        <location evidence="2">Cytoplasm</location>
        <location evidence="2">Cytoskeleton</location>
        <location evidence="2">Cilium axoneme</location>
    </subcellularLocation>
    <subcellularLocation>
        <location evidence="1">Nucleus</location>
    </subcellularLocation>
</comment>
<feature type="region of interest" description="Disordered" evidence="8">
    <location>
        <begin position="2004"/>
        <end position="2181"/>
    </location>
</feature>
<dbReference type="InterPro" id="IPR032675">
    <property type="entry name" value="LRR_dom_sf"/>
</dbReference>
<feature type="compositionally biased region" description="Low complexity" evidence="8">
    <location>
        <begin position="1210"/>
        <end position="1222"/>
    </location>
</feature>
<evidence type="ECO:0000256" key="1">
    <source>
        <dbReference type="ARBA" id="ARBA00004123"/>
    </source>
</evidence>
<feature type="compositionally biased region" description="Polar residues" evidence="8">
    <location>
        <begin position="2004"/>
        <end position="2016"/>
    </location>
</feature>
<feature type="coiled-coil region" evidence="7">
    <location>
        <begin position="2576"/>
        <end position="2611"/>
    </location>
</feature>
<feature type="region of interest" description="Disordered" evidence="8">
    <location>
        <begin position="34"/>
        <end position="60"/>
    </location>
</feature>
<feature type="region of interest" description="Disordered" evidence="8">
    <location>
        <begin position="4269"/>
        <end position="4304"/>
    </location>
</feature>
<feature type="compositionally biased region" description="Polar residues" evidence="8">
    <location>
        <begin position="2041"/>
        <end position="2051"/>
    </location>
</feature>
<evidence type="ECO:0000256" key="6">
    <source>
        <dbReference type="ARBA" id="ARBA00024196"/>
    </source>
</evidence>
<evidence type="ECO:0000256" key="3">
    <source>
        <dbReference type="ARBA" id="ARBA00022614"/>
    </source>
</evidence>
<dbReference type="PROSITE" id="PS51450">
    <property type="entry name" value="LRR"/>
    <property type="match status" value="1"/>
</dbReference>
<feature type="compositionally biased region" description="Polar residues" evidence="8">
    <location>
        <begin position="34"/>
        <end position="46"/>
    </location>
</feature>
<dbReference type="Gene3D" id="3.80.10.10">
    <property type="entry name" value="Ribonuclease Inhibitor"/>
    <property type="match status" value="1"/>
</dbReference>
<feature type="compositionally biased region" description="Pro residues" evidence="8">
    <location>
        <begin position="4328"/>
        <end position="4339"/>
    </location>
</feature>
<organism evidence="9 10">
    <name type="scientific">Volvox reticuliferus</name>
    <dbReference type="NCBI Taxonomy" id="1737510"/>
    <lineage>
        <taxon>Eukaryota</taxon>
        <taxon>Viridiplantae</taxon>
        <taxon>Chlorophyta</taxon>
        <taxon>core chlorophytes</taxon>
        <taxon>Chlorophyceae</taxon>
        <taxon>CS clade</taxon>
        <taxon>Chlamydomonadales</taxon>
        <taxon>Volvocaceae</taxon>
        <taxon>Volvox</taxon>
    </lineage>
</organism>
<feature type="region of interest" description="Disordered" evidence="8">
    <location>
        <begin position="4439"/>
        <end position="4480"/>
    </location>
</feature>
<dbReference type="PANTHER" id="PTHR10552:SF6">
    <property type="entry name" value="U2 SMALL NUCLEAR RIBONUCLEOPROTEIN A"/>
    <property type="match status" value="1"/>
</dbReference>
<dbReference type="SUPFAM" id="SSF69989">
    <property type="entry name" value="C-terminal domain of PLC-beta"/>
    <property type="match status" value="1"/>
</dbReference>
<evidence type="ECO:0000256" key="5">
    <source>
        <dbReference type="ARBA" id="ARBA00023242"/>
    </source>
</evidence>
<feature type="region of interest" description="Disordered" evidence="8">
    <location>
        <begin position="4322"/>
        <end position="4422"/>
    </location>
</feature>
<feature type="region of interest" description="Disordered" evidence="8">
    <location>
        <begin position="1272"/>
        <end position="1400"/>
    </location>
</feature>
<feature type="compositionally biased region" description="Low complexity" evidence="8">
    <location>
        <begin position="4340"/>
        <end position="4349"/>
    </location>
</feature>
<keyword evidence="4" id="KW-0677">Repeat</keyword>
<dbReference type="Proteomes" id="UP000722791">
    <property type="component" value="Unassembled WGS sequence"/>
</dbReference>
<dbReference type="EMBL" id="BNCQ01000014">
    <property type="protein sequence ID" value="GIM03526.1"/>
    <property type="molecule type" value="Genomic_DNA"/>
</dbReference>
<feature type="compositionally biased region" description="Low complexity" evidence="8">
    <location>
        <begin position="621"/>
        <end position="636"/>
    </location>
</feature>
<dbReference type="PANTHER" id="PTHR10552">
    <property type="entry name" value="U2 SMALL NUCLEAR RIBONUCLEOPROTEIN A"/>
    <property type="match status" value="1"/>
</dbReference>
<feature type="compositionally biased region" description="Polar residues" evidence="8">
    <location>
        <begin position="1128"/>
        <end position="1137"/>
    </location>
</feature>
<feature type="compositionally biased region" description="Low complexity" evidence="8">
    <location>
        <begin position="4394"/>
        <end position="4403"/>
    </location>
</feature>
<comment type="caution">
    <text evidence="9">The sequence shown here is derived from an EMBL/GenBank/DDBJ whole genome shotgun (WGS) entry which is preliminary data.</text>
</comment>
<feature type="region of interest" description="Disordered" evidence="8">
    <location>
        <begin position="537"/>
        <end position="644"/>
    </location>
</feature>
<keyword evidence="5" id="KW-0539">Nucleus</keyword>
<feature type="region of interest" description="Disordered" evidence="8">
    <location>
        <begin position="886"/>
        <end position="923"/>
    </location>
</feature>
<evidence type="ECO:0000256" key="4">
    <source>
        <dbReference type="ARBA" id="ARBA00022737"/>
    </source>
</evidence>
<feature type="compositionally biased region" description="Basic and acidic residues" evidence="8">
    <location>
        <begin position="1790"/>
        <end position="1800"/>
    </location>
</feature>
<dbReference type="GO" id="GO:0005930">
    <property type="term" value="C:axoneme"/>
    <property type="evidence" value="ECO:0007669"/>
    <property type="project" value="UniProtKB-SubCell"/>
</dbReference>
<gene>
    <name evidence="9" type="ORF">Vretimale_8279</name>
</gene>
<feature type="compositionally biased region" description="Basic and acidic residues" evidence="8">
    <location>
        <begin position="1905"/>
        <end position="1920"/>
    </location>
</feature>
<keyword evidence="3" id="KW-0433">Leucine-rich repeat</keyword>
<feature type="compositionally biased region" description="Gly residues" evidence="8">
    <location>
        <begin position="1857"/>
        <end position="1875"/>
    </location>
</feature>
<dbReference type="GO" id="GO:0030620">
    <property type="term" value="F:U2 snRNA binding"/>
    <property type="evidence" value="ECO:0007669"/>
    <property type="project" value="InterPro"/>
</dbReference>
<dbReference type="SUPFAM" id="SSF52058">
    <property type="entry name" value="L domain-like"/>
    <property type="match status" value="1"/>
</dbReference>
<feature type="region of interest" description="Disordered" evidence="8">
    <location>
        <begin position="4176"/>
        <end position="4213"/>
    </location>
</feature>
<feature type="region of interest" description="Disordered" evidence="8">
    <location>
        <begin position="4084"/>
        <end position="4121"/>
    </location>
</feature>
<feature type="region of interest" description="Disordered" evidence="8">
    <location>
        <begin position="3834"/>
        <end position="3926"/>
    </location>
</feature>
<feature type="compositionally biased region" description="Polar residues" evidence="8">
    <location>
        <begin position="1296"/>
        <end position="1312"/>
    </location>
</feature>
<feature type="compositionally biased region" description="Low complexity" evidence="8">
    <location>
        <begin position="963"/>
        <end position="979"/>
    </location>
</feature>
<keyword evidence="7" id="KW-0175">Coiled coil</keyword>
<evidence type="ECO:0000313" key="9">
    <source>
        <dbReference type="EMBL" id="GIM03526.1"/>
    </source>
</evidence>
<evidence type="ECO:0000256" key="8">
    <source>
        <dbReference type="SAM" id="MobiDB-lite"/>
    </source>
</evidence>
<dbReference type="GO" id="GO:0005634">
    <property type="term" value="C:nucleus"/>
    <property type="evidence" value="ECO:0007669"/>
    <property type="project" value="UniProtKB-SubCell"/>
</dbReference>
<feature type="coiled-coil region" evidence="7">
    <location>
        <begin position="2966"/>
        <end position="3117"/>
    </location>
</feature>
<name>A0A8J4GB91_9CHLO</name>
<feature type="compositionally biased region" description="Gly residues" evidence="8">
    <location>
        <begin position="4281"/>
        <end position="4292"/>
    </location>
</feature>
<dbReference type="InterPro" id="IPR001611">
    <property type="entry name" value="Leu-rich_rpt"/>
</dbReference>
<feature type="compositionally biased region" description="Low complexity" evidence="8">
    <location>
        <begin position="4008"/>
        <end position="4018"/>
    </location>
</feature>
<feature type="coiled-coil region" evidence="7">
    <location>
        <begin position="3640"/>
        <end position="3783"/>
    </location>
</feature>
<feature type="region of interest" description="Disordered" evidence="8">
    <location>
        <begin position="170"/>
        <end position="194"/>
    </location>
</feature>
<feature type="region of interest" description="Disordered" evidence="8">
    <location>
        <begin position="1763"/>
        <end position="1972"/>
    </location>
</feature>
<reference evidence="9" key="1">
    <citation type="journal article" date="2021" name="Proc. Natl. Acad. Sci. U.S.A.">
        <title>Three genomes in the algal genus Volvox reveal the fate of a haploid sex-determining region after a transition to homothallism.</title>
        <authorList>
            <person name="Yamamoto K."/>
            <person name="Hamaji T."/>
            <person name="Kawai-Toyooka H."/>
            <person name="Matsuzaki R."/>
            <person name="Takahashi F."/>
            <person name="Nishimura Y."/>
            <person name="Kawachi M."/>
            <person name="Noguchi H."/>
            <person name="Minakuchi Y."/>
            <person name="Umen J.G."/>
            <person name="Toyoda A."/>
            <person name="Nozaki H."/>
        </authorList>
    </citation>
    <scope>NUCLEOTIDE SEQUENCE</scope>
    <source>
        <strain evidence="9">NIES-3785</strain>
    </source>
</reference>
<feature type="compositionally biased region" description="Polar residues" evidence="8">
    <location>
        <begin position="1344"/>
        <end position="1354"/>
    </location>
</feature>
<proteinExistence type="inferred from homology"/>
<feature type="coiled-coil region" evidence="7">
    <location>
        <begin position="982"/>
        <end position="1009"/>
    </location>
</feature>
<evidence type="ECO:0000313" key="10">
    <source>
        <dbReference type="Proteomes" id="UP000722791"/>
    </source>
</evidence>
<feature type="region of interest" description="Disordered" evidence="8">
    <location>
        <begin position="106"/>
        <end position="138"/>
    </location>
</feature>
<feature type="compositionally biased region" description="Polar residues" evidence="8">
    <location>
        <begin position="4404"/>
        <end position="4414"/>
    </location>
</feature>
<feature type="coiled-coil region" evidence="7">
    <location>
        <begin position="2822"/>
        <end position="2849"/>
    </location>
</feature>
<feature type="compositionally biased region" description="Acidic residues" evidence="8">
    <location>
        <begin position="1895"/>
        <end position="1904"/>
    </location>
</feature>
<feature type="region of interest" description="Disordered" evidence="8">
    <location>
        <begin position="715"/>
        <end position="811"/>
    </location>
</feature>
<feature type="compositionally biased region" description="Basic and acidic residues" evidence="8">
    <location>
        <begin position="1771"/>
        <end position="1780"/>
    </location>
</feature>
<evidence type="ECO:0000256" key="7">
    <source>
        <dbReference type="SAM" id="Coils"/>
    </source>
</evidence>
<accession>A0A8J4GB91</accession>
<sequence>MSSYVELHQQQGGLLATDSRKHGYADLYLQQQSEATARRSYSSFHPRQTAEAASRRSYPSEQYRVVVSDLEDGFENRPSSVMSPGQQDSGGYAAIAAAAAAIAASDTVGHESSPPHWAKGVGNGGSPSPSPRQRLDPSVTRPATTILAQATAMRSAKLKQLAQRQQQQQQQQQQLVQSSQPVSAPATGRRTGRQQVRLSAVLQHAPHLYDRYRLSAVEKFIDKIDILPARYAEAQVVFLSKNSLTTVAGLEQFKQLRVLGLADNLLTDPEQLDALAAACPGLEALSLEGNPISYVPHYRARVALMLPNLKSLDGRPITDDERAAAPAAVAAEEATMAVLLRNACEVHKMASVVQRAQLHMELLHVMHSRGAVLRRVEALGDAATAIGGRSLARLVDMWDYESFLTTEERRKIRGALLREVGRMFRQLKVQQPASSRALPSWEEAFAQVMTAQQQTTAMLLDLMTQCQLAIDELLRSMAGTLGRGSNDAFTGLDGGPGTAGGSGGAEVRALLLREAEADMERHRAMRREREEVLAEFRDTALKQSRSSPSRTAQRPALKSSLKRTTKPLSRLGDSGDGDGGSDGAEDRQSPRSAPPRWQSARSSPLAQDAVKRIMRARQGVAPAHASSSGSIPGASARRQEEGFSHAVKTISAPPPQPQHFPAHALGEDAPSEIDSATARLIGRPVAVNRVSARYEDQQQQPASVAGAAMATVNATGAGGTSRSVAWVSRPTGHRRCKSVDAGTLHQRGKNSSRTVPSSAGRTQAQQRRRSVVSSPEKSPLSPTSPPQRRAWRPAGGATQGCGRSPASPVNYKDAAHAVARTMREMRMQNQETAGTSPGRVRALAASAAAVAAAAAGAVVDGPAIQSPKQQRGLPDRGITASPTILGRRHHASTGGPTEIPPHLAAAGPVQEKGPSLPASQARRSLQDALMGVPASNHGLVQPASGRDTYRMNATSSPGSWLRASSPAAPGSQAGVAGSSTHAAVASARIDDLRRELEESTRETARLRRIAETAAMPLPPRLPQSADAPVAAPAWLPQPPPWSVVTTVNVNTGGAVPYGGTDKGPAPPHWAQHQGGGSGPQYHWQVQSGPQPVAPPPSYSQGATWDGQMDERMVQSPHVDVSLRPKEWSTATQDGSGTSPLPQPQMPPPSLQPHRAPWPGPSPAGSTSRVYGGNRTMGEDGSGAGFVDLYPAAQRAINPGDAAVPPPQPPRQQQQQKELQQQQALHLPWHGEGSGGDAGPNRRSTAPLHNYTHARGPTGVAVSYDASFSASGLPYQKQHPIPHPQRHVEGRWGSEGSAPTSGTFSGPTASPWTSADAAGRMVPPPPPQPPLTQDAGSNFPARQPLETQDGTSGHLQQPYAPQPPATEHPPSLHLRLHPPLVPRGPRTVPLAQGAVPHEHPPLPLPLPATAPFQAQVQYPQPGFPSSSWQGQDAVTPQQSQAAWTPVSLHTGAEQHFHPSGLVASPQLSEAFPAPSAPVMHGNLQLQTPGDSEQVTLSDFTLMRASMDVAAPGSMQPSVTGTPSYSQQADGTSRGFPFQSLVLTADGVHPEQPMGVVDTPWQQGLPPLSLHEGGDLLHSSPGQADVLRPHTLGSVATPAITLRGPPASATATTPITQAITTVVSVVDEGGGAGAARVNVSEVLREDSTGSNDQHIHLHIHPPPVQVPGTAGTDASTPQLFLQSAPEPHRGSAAGATASGPSLKATSTADGIAASTGFGLLVQPGSPLHEALSVGNLVYERIERIKPAGLPGSPDTMTVTRSAATGTVGMDVGPFDHHGDGRLSRRGGRRRSAKTDETPREGGEGSTGGGGGRCRDELQGFGYKRHDDDDDSSNGRGGGSHESGGDSYNFRRGSRAGEAGKAGSGEGSRSGTGAGGRADQGKRTRSAMQARSRTSESSDLDDGVDDTDLSRDGGGDGDHRDDSYGDSASDDLPGAGGDHRLKASGRSSRQLGDGKRRVEQKCNSPDVISKDRNLSEQLLELPPALQQQYVSMQRQLAEQAALNANLSDQLQRLQGQVPQAPQDETPGPTQHEMPEHEEDGYGLQTDSWASSSPHVATGGPIGRSSDTDGSGIGTGSGVAASSPTPLRRSGGSASMTPREARRSGPNSPAPGSRTFLRLPMCISPVATTGHRTSPREGDSTHSTLSLMPGGLSQGYIRSAAVEPGRLPPEPPDQSSPRARGGSKLVQDQLLRNQALQEQISRLGEQLADPTALTAGVELPPELAAALASLAASSAPLPPGSLRALEQQLVTMTLEKEAVERVLLQEQAEVRMLQQELGVMSQVATALEETQAQLLEARLAVAHQQEELQERDQQLIAYREREAQLVAELVAERERGKIQVAAIASYFEQQFEDARAAIVAELRSQIAAMRAGGSDSYAHDSRPGSFRTEIESQLSGRRSDLQSQLSQHVAPWANQGAQLFEEQMSSQTTVGELASQIAASLSAALESTRSSSNRGDGAATAAGLAHDIDPSLDAVFATLPDALRAEVEAQFATGRATLAAQVAEVLRHDTIRQLESRYSAPVGNSFGRTRLQEAFEAEHAAQLAVMRAEHTMQMEIMRARHAAQVEALLAEKVMQPEAIREEYTAQLARVRADHAKQLEELRARHAVQVEELLTDRAREPEALRTEHACKVAALHADHARQMEALRTEHAKQLEELLAERSRQPEALRAEHAAKLAALREEHLGQMEKLRSGHAAQMEVLLAERAAQPEALRAEHASQMAVLRAEHAKQMEILRAEHAKEVGVLLAERAALPEALRAEHAAQLEAMRNEHASRLGALRAEHATQMETMRSSHATQLEALLAERSTQPDVLKAEHAAQLAALRADHAKQMEAIRAEHEKQMENLAAVRAAEQRDMLRAEHAAQLASLLADHTKHMEVMRAELTSRIEALIAERTAVTQALRDEHATQLETIRANHASQLAAQSAEHAKQMEVVRAEHAKQMEQFLLEQAAQPEVIRAGYSTQVAALRAENAMQMEALRAEHAAALAEKERQRAISVAGHEQQLQELHAEHQQRMEELAVQARQRFQRQEAEHHSGMAALTEEYQAQIARHTRRLDELLARHKHQLDELAESNRSQLEDVRRHGEKLLAEAREATERGAAEAAAAHEKALADLAGRLRAAEAAEAAAAAVRREGEAARKVLQTQLEEVLAHLSKERATSSELRARNQTLEIAEMEVRRRLERLMAPQDLEVRREIKADKLGGRFLLRRVLGHWAANARLSRRHKHQIAVIVELRRRRVCRQAMHHWRTTVLRTRVLRALLHGSEISLMRRAFVSFKAQALQRRRKIRAISIAHAHWSVRQLSRCFEAWRQLHRMHARAAAYSDPAALRSAVTHRSSLVLRAALTAWHQHVYQAQLPKTQRRRRAAHVYRRRLLRKAMAGFTQQAERRILKRSQLARSIRRHRFSELNRAVACWLRYLEGARRKRSLLAMADLQYGHSVVQRWRRAACRRQAIRTGMAALQASAGTRRLRTCWTRWRTFLLRRRQSALALRLASEHHRGALLWRCMSAWLQLAQQSAARQLHIKGMREYQRMMQAALRWQRLVELGRRQQAVVDRAVRLYRHRVLASTQRAVLRHWRAAVEGRRGLLRSAAVSFVQAYLSVWRRRVFAAWHGVARRASGDRGIEAALELRGALERNEAAMRQVSARLETVGAENAELMDQLKEAQSEVMVLRKQLEDSEKRLAETVDALATAEQELEAQGADLGARADKVAALEEAREVLLERVNELRQQVSAGEVSCASLQEQASSLQRSLVAAQSTVKELGLKMQQQAAHYEEQLLVARDEASLARREAGSLAATASRLEQQAADSEAQLRSMRTGHEALVASLRQELRARDAHIMALNQQQQQQRDSAGLSRPISATTRFPSPAFSPRPMSGDPRPRSGSTDHNAARGGPRPRPLPHSSGGGQEAVASDQRGLGVKTDMATAEDETSDVWEVPRDDSVEPQPLFEPFMPGPTAAVAAACPVKQPWSNAGARMGRAAPASGALLRTSLLTQPLLQTRAPGAVTAPPPPPPPAQAQRMGGAAATPRVAEDLWSEGSCSTSTSDVVSRGAVETVAAGGAAAMMTGASGPPSEAVLVSQPSAQLPVSIAMSDCPQPQDPGRLVSAHAEDQNGGNGPGDGDEDDLPPPAYHYGASGAFRRLQAAEAALLVTEEEFQRRRSRILGLDTVGAAGTSIAGGAAGALKSHGSLFPRRPHRSTSTGGIGDAGISHRPQDTGYSGASAAPLRRSTSALPDCISLQSIGEQLAAQIEQEVAWDNDPQAQPQTSQLEQPALLRCNASIDPGDANASSGGAGTSSGGNDGGAPQAQAPPRPELRDLTAGIVGTLENLREALRSQSRPPPPPPPPPRPQRLGLQQPLQASPTTAQATCVGGPAHSAVGPGPADETMATSTRTGARHRTVTFWPSPYSSVPPSAATSESGLHNCTTTTNGDGGGIASDAIELTLRSLLNATAPPPLPGTSSRQLQRDVRPQQILQPVRNPAESASNDMTRVSNASELLSRSLASLLSVAAEATAAGSEATGAPAAPLGFRNVGSSSLLAWLRATTPEASDSDLEQTLSALNTGIWRPSGAAAVSSSGGGGGLMGRPLPAAAGSVPPLQRLVVAPERGHEVYTRIGAHVASVVEEGLAEASSGGDGAATVMAAVPLLLTSLRRTMGMVEEQIDEGHTTLQTDSY</sequence>
<comment type="similarity">
    <text evidence="6">Belongs to the U2 small nuclear ribonucleoprotein A family.</text>
</comment>
<feature type="compositionally biased region" description="Low complexity" evidence="8">
    <location>
        <begin position="170"/>
        <end position="185"/>
    </location>
</feature>
<feature type="region of interest" description="Disordered" evidence="8">
    <location>
        <begin position="935"/>
        <end position="979"/>
    </location>
</feature>
<feature type="region of interest" description="Disordered" evidence="8">
    <location>
        <begin position="1056"/>
        <end position="1249"/>
    </location>
</feature>
<evidence type="ECO:0000256" key="2">
    <source>
        <dbReference type="ARBA" id="ARBA00004430"/>
    </source>
</evidence>
<protein>
    <submittedName>
        <fullName evidence="9">Uncharacterized protein</fullName>
    </submittedName>
</protein>